<dbReference type="Gene3D" id="1.50.10.10">
    <property type="match status" value="1"/>
</dbReference>
<evidence type="ECO:0000313" key="2">
    <source>
        <dbReference type="EMBL" id="SPF45471.1"/>
    </source>
</evidence>
<dbReference type="PANTHER" id="PTHR41814:SF1">
    <property type="entry name" value="CELLULASE"/>
    <property type="match status" value="1"/>
</dbReference>
<dbReference type="InterPro" id="IPR010905">
    <property type="entry name" value="Glyco_hydro_88"/>
</dbReference>
<dbReference type="GO" id="GO:0016787">
    <property type="term" value="F:hydrolase activity"/>
    <property type="evidence" value="ECO:0007669"/>
    <property type="project" value="UniProtKB-KW"/>
</dbReference>
<evidence type="ECO:0000256" key="1">
    <source>
        <dbReference type="ARBA" id="ARBA00022801"/>
    </source>
</evidence>
<sequence length="356" mass="39361">MNRRELFRSTAILGAGLAFPHAVSSDSTASTAEGTSETQSRIKLAVAAGLATQRYDWEQGVLAHAFLEAGDDENVILLTKAAIVRRVPDGRLAVMGESDSPTDPAMGGEAYWHAAEITGDREIQDAVRGMLDWILHKAPRAPDGTLYHVFKDRQVWSDGYFSAPTFLAAMGHYDEALLQFDGYRKRLWDPDKKLLAHIWDDGEKADNHKEFWGGGNGWAAAGLARVIRLLPASRRDDRQRLAAFATDLIDGCLAHQRPDGLFHDMVDRPETFLETNLAQMLAFAIYTGILGGWLPQRYRVAADRMRTAARAQMDRFGYVQHVCGAPDFDRSGTSTEAQAFVIMMEAAGHKLDLGRA</sequence>
<dbReference type="EMBL" id="OMOD01000155">
    <property type="protein sequence ID" value="SPF45471.1"/>
    <property type="molecule type" value="Genomic_DNA"/>
</dbReference>
<dbReference type="OrthoDB" id="6381507at2"/>
<dbReference type="AlphaFoldDB" id="A0A2U3L0M3"/>
<organism evidence="2 3">
    <name type="scientific">Candidatus Sulfotelmatobacter kueseliae</name>
    <dbReference type="NCBI Taxonomy" id="2042962"/>
    <lineage>
        <taxon>Bacteria</taxon>
        <taxon>Pseudomonadati</taxon>
        <taxon>Acidobacteriota</taxon>
        <taxon>Terriglobia</taxon>
        <taxon>Terriglobales</taxon>
        <taxon>Candidatus Korobacteraceae</taxon>
        <taxon>Candidatus Sulfotelmatobacter</taxon>
    </lineage>
</organism>
<dbReference type="SUPFAM" id="SSF48208">
    <property type="entry name" value="Six-hairpin glycosidases"/>
    <property type="match status" value="1"/>
</dbReference>
<dbReference type="Pfam" id="PF07470">
    <property type="entry name" value="Glyco_hydro_88"/>
    <property type="match status" value="1"/>
</dbReference>
<dbReference type="GO" id="GO:0005975">
    <property type="term" value="P:carbohydrate metabolic process"/>
    <property type="evidence" value="ECO:0007669"/>
    <property type="project" value="InterPro"/>
</dbReference>
<reference evidence="3" key="1">
    <citation type="submission" date="2018-02" db="EMBL/GenBank/DDBJ databases">
        <authorList>
            <person name="Hausmann B."/>
        </authorList>
    </citation>
    <scope>NUCLEOTIDE SEQUENCE [LARGE SCALE GENOMIC DNA]</scope>
    <source>
        <strain evidence="3">Peat soil MAG SbA1</strain>
    </source>
</reference>
<name>A0A2U3L0M3_9BACT</name>
<dbReference type="PANTHER" id="PTHR41814">
    <property type="entry name" value="EXPRESSED PROTEIN"/>
    <property type="match status" value="1"/>
</dbReference>
<gene>
    <name evidence="2" type="ORF">SBA1_60025</name>
</gene>
<dbReference type="InterPro" id="IPR012341">
    <property type="entry name" value="6hp_glycosidase-like_sf"/>
</dbReference>
<evidence type="ECO:0000313" key="3">
    <source>
        <dbReference type="Proteomes" id="UP000238701"/>
    </source>
</evidence>
<keyword evidence="1 2" id="KW-0378">Hydrolase</keyword>
<accession>A0A2U3L0M3</accession>
<dbReference type="InterPro" id="IPR008928">
    <property type="entry name" value="6-hairpin_glycosidase_sf"/>
</dbReference>
<dbReference type="Proteomes" id="UP000238701">
    <property type="component" value="Unassembled WGS sequence"/>
</dbReference>
<proteinExistence type="predicted"/>
<protein>
    <submittedName>
        <fullName evidence="2">Glycosyl hydrolase family 88 protein</fullName>
    </submittedName>
</protein>